<accession>A0A0E9RAY1</accession>
<protein>
    <submittedName>
        <fullName evidence="1">Uncharacterized protein</fullName>
    </submittedName>
</protein>
<dbReference type="EMBL" id="GBXM01069186">
    <property type="protein sequence ID" value="JAH39391.1"/>
    <property type="molecule type" value="Transcribed_RNA"/>
</dbReference>
<reference evidence="1" key="2">
    <citation type="journal article" date="2015" name="Fish Shellfish Immunol.">
        <title>Early steps in the European eel (Anguilla anguilla)-Vibrio vulnificus interaction in the gills: Role of the RtxA13 toxin.</title>
        <authorList>
            <person name="Callol A."/>
            <person name="Pajuelo D."/>
            <person name="Ebbesson L."/>
            <person name="Teles M."/>
            <person name="MacKenzie S."/>
            <person name="Amaro C."/>
        </authorList>
    </citation>
    <scope>NUCLEOTIDE SEQUENCE</scope>
</reference>
<sequence>MCFPVPLVLNIIISLRKSNENTHCPLLLLLFLYFST</sequence>
<proteinExistence type="predicted"/>
<dbReference type="EMBL" id="GBXM01082922">
    <property type="protein sequence ID" value="JAH25655.1"/>
    <property type="molecule type" value="Transcribed_RNA"/>
</dbReference>
<dbReference type="AlphaFoldDB" id="A0A0E9RAY1"/>
<reference evidence="1" key="1">
    <citation type="submission" date="2014-11" db="EMBL/GenBank/DDBJ databases">
        <authorList>
            <person name="Amaro Gonzalez C."/>
        </authorList>
    </citation>
    <scope>NUCLEOTIDE SEQUENCE</scope>
</reference>
<name>A0A0E9RAY1_ANGAN</name>
<organism evidence="1">
    <name type="scientific">Anguilla anguilla</name>
    <name type="common">European freshwater eel</name>
    <name type="synonym">Muraena anguilla</name>
    <dbReference type="NCBI Taxonomy" id="7936"/>
    <lineage>
        <taxon>Eukaryota</taxon>
        <taxon>Metazoa</taxon>
        <taxon>Chordata</taxon>
        <taxon>Craniata</taxon>
        <taxon>Vertebrata</taxon>
        <taxon>Euteleostomi</taxon>
        <taxon>Actinopterygii</taxon>
        <taxon>Neopterygii</taxon>
        <taxon>Teleostei</taxon>
        <taxon>Anguilliformes</taxon>
        <taxon>Anguillidae</taxon>
        <taxon>Anguilla</taxon>
    </lineage>
</organism>
<evidence type="ECO:0000313" key="1">
    <source>
        <dbReference type="EMBL" id="JAH25655.1"/>
    </source>
</evidence>